<accession>A0A0C2ZJW3</accession>
<name>A0A0C2ZJW3_9AGAM</name>
<protein>
    <submittedName>
        <fullName evidence="1">Uncharacterized protein</fullName>
    </submittedName>
</protein>
<proteinExistence type="predicted"/>
<sequence length="86" mass="9364">MLAWVRKLFMPTHLACLEQTTAMSPRLELSPSPPAASFSMSIATVTLTIRIPTRPKTIGRLAVLRTSTAYLHGTNTLPSPALALIY</sequence>
<keyword evidence="2" id="KW-1185">Reference proteome</keyword>
<dbReference type="AlphaFoldDB" id="A0A0C2ZJW3"/>
<evidence type="ECO:0000313" key="1">
    <source>
        <dbReference type="EMBL" id="KIM61903.1"/>
    </source>
</evidence>
<reference evidence="2" key="2">
    <citation type="submission" date="2015-01" db="EMBL/GenBank/DDBJ databases">
        <title>Evolutionary Origins and Diversification of the Mycorrhizal Mutualists.</title>
        <authorList>
            <consortium name="DOE Joint Genome Institute"/>
            <consortium name="Mycorrhizal Genomics Consortium"/>
            <person name="Kohler A."/>
            <person name="Kuo A."/>
            <person name="Nagy L.G."/>
            <person name="Floudas D."/>
            <person name="Copeland A."/>
            <person name="Barry K.W."/>
            <person name="Cichocki N."/>
            <person name="Veneault-Fourrey C."/>
            <person name="LaButti K."/>
            <person name="Lindquist E.A."/>
            <person name="Lipzen A."/>
            <person name="Lundell T."/>
            <person name="Morin E."/>
            <person name="Murat C."/>
            <person name="Riley R."/>
            <person name="Ohm R."/>
            <person name="Sun H."/>
            <person name="Tunlid A."/>
            <person name="Henrissat B."/>
            <person name="Grigoriev I.V."/>
            <person name="Hibbett D.S."/>
            <person name="Martin F."/>
        </authorList>
    </citation>
    <scope>NUCLEOTIDE SEQUENCE [LARGE SCALE GENOMIC DNA]</scope>
    <source>
        <strain evidence="2">Foug A</strain>
    </source>
</reference>
<dbReference type="InParanoid" id="A0A0C2ZJW3"/>
<gene>
    <name evidence="1" type="ORF">SCLCIDRAFT_25378</name>
</gene>
<reference evidence="1 2" key="1">
    <citation type="submission" date="2014-04" db="EMBL/GenBank/DDBJ databases">
        <authorList>
            <consortium name="DOE Joint Genome Institute"/>
            <person name="Kuo A."/>
            <person name="Kohler A."/>
            <person name="Nagy L.G."/>
            <person name="Floudas D."/>
            <person name="Copeland A."/>
            <person name="Barry K.W."/>
            <person name="Cichocki N."/>
            <person name="Veneault-Fourrey C."/>
            <person name="LaButti K."/>
            <person name="Lindquist E.A."/>
            <person name="Lipzen A."/>
            <person name="Lundell T."/>
            <person name="Morin E."/>
            <person name="Murat C."/>
            <person name="Sun H."/>
            <person name="Tunlid A."/>
            <person name="Henrissat B."/>
            <person name="Grigoriev I.V."/>
            <person name="Hibbett D.S."/>
            <person name="Martin F."/>
            <person name="Nordberg H.P."/>
            <person name="Cantor M.N."/>
            <person name="Hua S.X."/>
        </authorList>
    </citation>
    <scope>NUCLEOTIDE SEQUENCE [LARGE SCALE GENOMIC DNA]</scope>
    <source>
        <strain evidence="1 2">Foug A</strain>
    </source>
</reference>
<evidence type="ECO:0000313" key="2">
    <source>
        <dbReference type="Proteomes" id="UP000053989"/>
    </source>
</evidence>
<dbReference type="EMBL" id="KN822046">
    <property type="protein sequence ID" value="KIM61903.1"/>
    <property type="molecule type" value="Genomic_DNA"/>
</dbReference>
<organism evidence="1 2">
    <name type="scientific">Scleroderma citrinum Foug A</name>
    <dbReference type="NCBI Taxonomy" id="1036808"/>
    <lineage>
        <taxon>Eukaryota</taxon>
        <taxon>Fungi</taxon>
        <taxon>Dikarya</taxon>
        <taxon>Basidiomycota</taxon>
        <taxon>Agaricomycotina</taxon>
        <taxon>Agaricomycetes</taxon>
        <taxon>Agaricomycetidae</taxon>
        <taxon>Boletales</taxon>
        <taxon>Sclerodermatineae</taxon>
        <taxon>Sclerodermataceae</taxon>
        <taxon>Scleroderma</taxon>
    </lineage>
</organism>
<dbReference type="HOGENOM" id="CLU_2499202_0_0_1"/>
<dbReference type="Proteomes" id="UP000053989">
    <property type="component" value="Unassembled WGS sequence"/>
</dbReference>